<reference evidence="4 5" key="1">
    <citation type="submission" date="2016-09" db="EMBL/GenBank/DDBJ databases">
        <title>Pseudoalteromonas amylolytica sp. nov., isolated from the surface seawater.</title>
        <authorList>
            <person name="Wu Y.-H."/>
            <person name="Cheng H."/>
            <person name="Jin X.-B."/>
            <person name="Wang C.-S."/>
            <person name="Xu X.-W."/>
        </authorList>
    </citation>
    <scope>NUCLEOTIDE SEQUENCE [LARGE SCALE GENOMIC DNA]</scope>
    <source>
        <strain evidence="4 5">JW1</strain>
    </source>
</reference>
<dbReference type="Proteomes" id="UP000179786">
    <property type="component" value="Unassembled WGS sequence"/>
</dbReference>
<sequence length="198" mass="22171">MKTHSIISLALLSAISFTTQAKQHNETHRIGAQLQGGAAEYKSSSQDGDGVGSLYVYYNYQFDSIWALELGLNGGSEADDWDCKDITNDKFVCNRNDNLLFELDANKLDYNNFVVAAKGQYKITDNSHFYGKLGAQLYDYEIAQNSKKLKEDDGMGLFAEAGWQYDWDNGIALNIGWQYMDMGDLDTSSLAVGISYRF</sequence>
<dbReference type="SUPFAM" id="SSF56925">
    <property type="entry name" value="OMPA-like"/>
    <property type="match status" value="1"/>
</dbReference>
<keyword evidence="5" id="KW-1185">Reference proteome</keyword>
<name>A0A1S1MR19_9GAMM</name>
<feature type="chain" id="PRO_5010171033" evidence="2">
    <location>
        <begin position="22"/>
        <end position="198"/>
    </location>
</feature>
<gene>
    <name evidence="4" type="ORF">BET10_17700</name>
</gene>
<evidence type="ECO:0000313" key="4">
    <source>
        <dbReference type="EMBL" id="OHU88665.1"/>
    </source>
</evidence>
<dbReference type="InterPro" id="IPR027385">
    <property type="entry name" value="Beta-barrel_OMP"/>
</dbReference>
<accession>A0A1S1MR19</accession>
<evidence type="ECO:0000256" key="1">
    <source>
        <dbReference type="ARBA" id="ARBA00022729"/>
    </source>
</evidence>
<dbReference type="RefSeq" id="WP_070986577.1">
    <property type="nucleotide sequence ID" value="NZ_MKJU01000030.1"/>
</dbReference>
<dbReference type="EMBL" id="MKJU01000030">
    <property type="protein sequence ID" value="OHU88665.1"/>
    <property type="molecule type" value="Genomic_DNA"/>
</dbReference>
<dbReference type="Pfam" id="PF13505">
    <property type="entry name" value="OMP_b-brl"/>
    <property type="match status" value="1"/>
</dbReference>
<feature type="domain" description="Outer membrane protein beta-barrel" evidence="3">
    <location>
        <begin position="10"/>
        <end position="198"/>
    </location>
</feature>
<dbReference type="AlphaFoldDB" id="A0A1S1MR19"/>
<proteinExistence type="predicted"/>
<dbReference type="Gene3D" id="2.40.160.20">
    <property type="match status" value="1"/>
</dbReference>
<evidence type="ECO:0000256" key="2">
    <source>
        <dbReference type="SAM" id="SignalP"/>
    </source>
</evidence>
<protein>
    <submittedName>
        <fullName evidence="4">Cell envelope biogenesis protein OmpA</fullName>
    </submittedName>
</protein>
<dbReference type="STRING" id="1859457.BET10_17700"/>
<comment type="caution">
    <text evidence="4">The sequence shown here is derived from an EMBL/GenBank/DDBJ whole genome shotgun (WGS) entry which is preliminary data.</text>
</comment>
<keyword evidence="1 2" id="KW-0732">Signal</keyword>
<evidence type="ECO:0000313" key="5">
    <source>
        <dbReference type="Proteomes" id="UP000179786"/>
    </source>
</evidence>
<evidence type="ECO:0000259" key="3">
    <source>
        <dbReference type="Pfam" id="PF13505"/>
    </source>
</evidence>
<dbReference type="InterPro" id="IPR011250">
    <property type="entry name" value="OMP/PagP_B-barrel"/>
</dbReference>
<dbReference type="OrthoDB" id="5823352at2"/>
<feature type="signal peptide" evidence="2">
    <location>
        <begin position="1"/>
        <end position="21"/>
    </location>
</feature>
<organism evidence="4 5">
    <name type="scientific">Pseudoalteromonas amylolytica</name>
    <dbReference type="NCBI Taxonomy" id="1859457"/>
    <lineage>
        <taxon>Bacteria</taxon>
        <taxon>Pseudomonadati</taxon>
        <taxon>Pseudomonadota</taxon>
        <taxon>Gammaproteobacteria</taxon>
        <taxon>Alteromonadales</taxon>
        <taxon>Pseudoalteromonadaceae</taxon>
        <taxon>Pseudoalteromonas</taxon>
    </lineage>
</organism>